<evidence type="ECO:0000313" key="3">
    <source>
        <dbReference type="Proteomes" id="UP000651057"/>
    </source>
</evidence>
<evidence type="ECO:0000313" key="2">
    <source>
        <dbReference type="EMBL" id="MBL0684164.1"/>
    </source>
</evidence>
<dbReference type="SUPFAM" id="SSF54427">
    <property type="entry name" value="NTF2-like"/>
    <property type="match status" value="1"/>
</dbReference>
<sequence>MKTISVYILILILIIGCTSKEHTLSTGDQSQVIKNIIKAVNEKDANSYVAGFAENVEVYVESELKINGKEALQKNRAHHFEKYPKVYSQIQYLLEIDNKVIMHDKVWLDEKNESGQDIVEIFTFNNGKISRVDVVQPKNLFK</sequence>
<gene>
    <name evidence="2" type="ORF">JJQ60_11595</name>
</gene>
<dbReference type="InterPro" id="IPR037401">
    <property type="entry name" value="SnoaL-like"/>
</dbReference>
<name>A0A936ZR80_9FLAO</name>
<organism evidence="2 3">
    <name type="scientific">Aquimarina mytili</name>
    <dbReference type="NCBI Taxonomy" id="874423"/>
    <lineage>
        <taxon>Bacteria</taxon>
        <taxon>Pseudomonadati</taxon>
        <taxon>Bacteroidota</taxon>
        <taxon>Flavobacteriia</taxon>
        <taxon>Flavobacteriales</taxon>
        <taxon>Flavobacteriaceae</taxon>
        <taxon>Aquimarina</taxon>
    </lineage>
</organism>
<dbReference type="EMBL" id="JAERQJ010000004">
    <property type="protein sequence ID" value="MBL0684164.1"/>
    <property type="molecule type" value="Genomic_DNA"/>
</dbReference>
<keyword evidence="3" id="KW-1185">Reference proteome</keyword>
<reference evidence="2" key="1">
    <citation type="submission" date="2021-01" db="EMBL/GenBank/DDBJ databases">
        <authorList>
            <person name="Zhong Y.L."/>
        </authorList>
    </citation>
    <scope>NUCLEOTIDE SEQUENCE</scope>
    <source>
        <strain evidence="2">KCTC 23302</strain>
    </source>
</reference>
<dbReference type="Pfam" id="PF12680">
    <property type="entry name" value="SnoaL_2"/>
    <property type="match status" value="1"/>
</dbReference>
<proteinExistence type="predicted"/>
<dbReference type="RefSeq" id="WP_201919895.1">
    <property type="nucleotide sequence ID" value="NZ_BAABAX010000003.1"/>
</dbReference>
<dbReference type="Proteomes" id="UP000651057">
    <property type="component" value="Unassembled WGS sequence"/>
</dbReference>
<comment type="caution">
    <text evidence="2">The sequence shown here is derived from an EMBL/GenBank/DDBJ whole genome shotgun (WGS) entry which is preliminary data.</text>
</comment>
<protein>
    <submittedName>
        <fullName evidence="2">Nuclear transport factor 2 family protein</fullName>
    </submittedName>
</protein>
<dbReference type="InterPro" id="IPR032710">
    <property type="entry name" value="NTF2-like_dom_sf"/>
</dbReference>
<feature type="domain" description="SnoaL-like" evidence="1">
    <location>
        <begin position="36"/>
        <end position="131"/>
    </location>
</feature>
<accession>A0A936ZR80</accession>
<dbReference type="AlphaFoldDB" id="A0A936ZR80"/>
<dbReference type="Gene3D" id="3.10.450.50">
    <property type="match status" value="1"/>
</dbReference>
<evidence type="ECO:0000259" key="1">
    <source>
        <dbReference type="Pfam" id="PF12680"/>
    </source>
</evidence>
<dbReference type="PROSITE" id="PS51257">
    <property type="entry name" value="PROKAR_LIPOPROTEIN"/>
    <property type="match status" value="1"/>
</dbReference>